<dbReference type="STRING" id="1027371.GOALK_029_00460"/>
<gene>
    <name evidence="4" type="ORF">GOALK_029_00460</name>
</gene>
<accession>F9VS02</accession>
<proteinExistence type="predicted"/>
<evidence type="ECO:0000313" key="4">
    <source>
        <dbReference type="EMBL" id="GAA11391.1"/>
    </source>
</evidence>
<evidence type="ECO:0000256" key="1">
    <source>
        <dbReference type="SAM" id="MobiDB-lite"/>
    </source>
</evidence>
<organism evidence="4 5">
    <name type="scientific">Gordonia alkanivorans NBRC 16433</name>
    <dbReference type="NCBI Taxonomy" id="1027371"/>
    <lineage>
        <taxon>Bacteria</taxon>
        <taxon>Bacillati</taxon>
        <taxon>Actinomycetota</taxon>
        <taxon>Actinomycetes</taxon>
        <taxon>Mycobacteriales</taxon>
        <taxon>Gordoniaceae</taxon>
        <taxon>Gordonia</taxon>
    </lineage>
</organism>
<keyword evidence="2" id="KW-0732">Signal</keyword>
<dbReference type="Proteomes" id="UP000003558">
    <property type="component" value="Unassembled WGS sequence"/>
</dbReference>
<comment type="caution">
    <text evidence="4">The sequence shown here is derived from an EMBL/GenBank/DDBJ whole genome shotgun (WGS) entry which is preliminary data.</text>
</comment>
<protein>
    <recommendedName>
        <fullName evidence="3">AMIN-like domain-containing protein</fullName>
    </recommendedName>
</protein>
<sequence>MRVRAAVVLVAAALVVAGCSAADGERDSDVGVAPTVTETVTSTPPSETGSTASDVPTDGESAGPKTAPAGEGARLTVTDIRTGSHDGFDRVVYELGGSGRPGWRVAYVDEALQDGSGFPVDVAGGAILDVQITGSAYPFDSGVEPYAGPDPIRAQPGGSVVEVRGALVFEGVTQSFIGVSERGAPFTVDVLTNPTRLVIDVQR</sequence>
<dbReference type="InterPro" id="IPR056303">
    <property type="entry name" value="AMIN-like"/>
</dbReference>
<dbReference type="EMBL" id="BACI01000029">
    <property type="protein sequence ID" value="GAA11391.1"/>
    <property type="molecule type" value="Genomic_DNA"/>
</dbReference>
<dbReference type="eggNOG" id="COG5401">
    <property type="taxonomic scope" value="Bacteria"/>
</dbReference>
<feature type="region of interest" description="Disordered" evidence="1">
    <location>
        <begin position="37"/>
        <end position="75"/>
    </location>
</feature>
<evidence type="ECO:0000313" key="5">
    <source>
        <dbReference type="Proteomes" id="UP000003558"/>
    </source>
</evidence>
<name>F9VS02_9ACTN</name>
<evidence type="ECO:0000259" key="3">
    <source>
        <dbReference type="Pfam" id="PF24837"/>
    </source>
</evidence>
<dbReference type="AlphaFoldDB" id="F9VS02"/>
<feature type="compositionally biased region" description="Low complexity" evidence="1">
    <location>
        <begin position="37"/>
        <end position="53"/>
    </location>
</feature>
<dbReference type="PROSITE" id="PS51257">
    <property type="entry name" value="PROKAR_LIPOPROTEIN"/>
    <property type="match status" value="1"/>
</dbReference>
<feature type="signal peptide" evidence="2">
    <location>
        <begin position="1"/>
        <end position="21"/>
    </location>
</feature>
<reference evidence="4 5" key="1">
    <citation type="submission" date="2011-05" db="EMBL/GenBank/DDBJ databases">
        <title>Whole genome shotgun sequence of Gordonia alkanivorans NBRC 16433.</title>
        <authorList>
            <person name="Hosoyama A."/>
            <person name="Nakamura S."/>
            <person name="Takarada H."/>
            <person name="Tsuchikane K."/>
            <person name="Yamazaki S."/>
            <person name="Fujita N."/>
        </authorList>
    </citation>
    <scope>NUCLEOTIDE SEQUENCE [LARGE SCALE GENOMIC DNA]</scope>
    <source>
        <strain evidence="4 5">NBRC 16433</strain>
    </source>
</reference>
<dbReference type="Pfam" id="PF24837">
    <property type="entry name" value="AMIN-like"/>
    <property type="match status" value="1"/>
</dbReference>
<feature type="domain" description="AMIN-like" evidence="3">
    <location>
        <begin position="76"/>
        <end position="202"/>
    </location>
</feature>
<feature type="chain" id="PRO_5039338217" description="AMIN-like domain-containing protein" evidence="2">
    <location>
        <begin position="22"/>
        <end position="203"/>
    </location>
</feature>
<evidence type="ECO:0000256" key="2">
    <source>
        <dbReference type="SAM" id="SignalP"/>
    </source>
</evidence>